<feature type="transmembrane region" description="Helical" evidence="1">
    <location>
        <begin position="40"/>
        <end position="62"/>
    </location>
</feature>
<keyword evidence="1" id="KW-0812">Transmembrane</keyword>
<dbReference type="AlphaFoldDB" id="A0A0E9Y0H1"/>
<proteinExistence type="predicted"/>
<sequence length="66" mass="7319">MESWTAALTSMECKPRAIGMMTNETAREDMGSISTSGRRYFLFLLAALHTCSVSISSTRTFMCSSR</sequence>
<evidence type="ECO:0000313" key="2">
    <source>
        <dbReference type="EMBL" id="JAI08182.1"/>
    </source>
</evidence>
<dbReference type="EMBL" id="GBXM01000396">
    <property type="protein sequence ID" value="JAI08182.1"/>
    <property type="molecule type" value="Transcribed_RNA"/>
</dbReference>
<accession>A0A0E9Y0H1</accession>
<keyword evidence="1" id="KW-1133">Transmembrane helix</keyword>
<evidence type="ECO:0000256" key="1">
    <source>
        <dbReference type="SAM" id="Phobius"/>
    </source>
</evidence>
<keyword evidence="1" id="KW-0472">Membrane</keyword>
<reference evidence="2" key="2">
    <citation type="journal article" date="2015" name="Fish Shellfish Immunol.">
        <title>Early steps in the European eel (Anguilla anguilla)-Vibrio vulnificus interaction in the gills: Role of the RtxA13 toxin.</title>
        <authorList>
            <person name="Callol A."/>
            <person name="Pajuelo D."/>
            <person name="Ebbesson L."/>
            <person name="Teles M."/>
            <person name="MacKenzie S."/>
            <person name="Amaro C."/>
        </authorList>
    </citation>
    <scope>NUCLEOTIDE SEQUENCE</scope>
</reference>
<reference evidence="2" key="1">
    <citation type="submission" date="2014-11" db="EMBL/GenBank/DDBJ databases">
        <authorList>
            <person name="Amaro Gonzalez C."/>
        </authorList>
    </citation>
    <scope>NUCLEOTIDE SEQUENCE</scope>
</reference>
<protein>
    <submittedName>
        <fullName evidence="2">Uncharacterized protein</fullName>
    </submittedName>
</protein>
<name>A0A0E9Y0H1_ANGAN</name>
<organism evidence="2">
    <name type="scientific">Anguilla anguilla</name>
    <name type="common">European freshwater eel</name>
    <name type="synonym">Muraena anguilla</name>
    <dbReference type="NCBI Taxonomy" id="7936"/>
    <lineage>
        <taxon>Eukaryota</taxon>
        <taxon>Metazoa</taxon>
        <taxon>Chordata</taxon>
        <taxon>Craniata</taxon>
        <taxon>Vertebrata</taxon>
        <taxon>Euteleostomi</taxon>
        <taxon>Actinopterygii</taxon>
        <taxon>Neopterygii</taxon>
        <taxon>Teleostei</taxon>
        <taxon>Anguilliformes</taxon>
        <taxon>Anguillidae</taxon>
        <taxon>Anguilla</taxon>
    </lineage>
</organism>